<proteinExistence type="predicted"/>
<sequence>MKPGKSNALLAAVGLLAACSGPSKQEKQEAAATTPAQTVTTLAVDSLRLPAPYSSKSVSNRVNVVGWPAGKTPTAPAGFAVAEYAGQLQSPRWMYVAPNGDVLVAESSTVPKSTPMKVVAKLNLDKSRSLRSESANRITLFRDTNQDGRPDVRTTFLAGLNQPFGMLVLGNYFYVANTDGVLRFPYAAGATKITGEGQQILSLPASGYNNHWTRNLLAGPDGSKIYVSVGSGSNVQENGPENEVRRANILQINPDGSGEKIYAAGLRNPVGMGWAPGTTTLWTAVNERDELGDNLVPDYLTSVREGGFYGWPYAYFGQNADPRRKGERPDLVQKTLVPEVPLGAHTASLGLAFYDKTAFPAKYRNGAFIGQHGSWNRSAFSGYKVVFVPFANGKPSGPPEDFLTGFLAGGDSKDAYGRPVGVTTLPDGSLLVADDAADKIWRVSTAR</sequence>
<evidence type="ECO:0000259" key="1">
    <source>
        <dbReference type="Pfam" id="PF07995"/>
    </source>
</evidence>
<dbReference type="EMBL" id="MDZB01000119">
    <property type="protein sequence ID" value="OGX84461.1"/>
    <property type="molecule type" value="Genomic_DNA"/>
</dbReference>
<dbReference type="InterPro" id="IPR011042">
    <property type="entry name" value="6-blade_b-propeller_TolB-like"/>
</dbReference>
<dbReference type="InterPro" id="IPR011041">
    <property type="entry name" value="Quinoprot_gluc/sorb_DH_b-prop"/>
</dbReference>
<dbReference type="OrthoDB" id="9811395at2"/>
<accession>A0A1G1T0R7</accession>
<dbReference type="SUPFAM" id="SSF50952">
    <property type="entry name" value="Soluble quinoprotein glucose dehydrogenase"/>
    <property type="match status" value="1"/>
</dbReference>
<protein>
    <submittedName>
        <fullName evidence="2">L-sorbosone dehydrogenase</fullName>
    </submittedName>
</protein>
<organism evidence="2 3">
    <name type="scientific">Hymenobacter lapidarius</name>
    <dbReference type="NCBI Taxonomy" id="1908237"/>
    <lineage>
        <taxon>Bacteria</taxon>
        <taxon>Pseudomonadati</taxon>
        <taxon>Bacteroidota</taxon>
        <taxon>Cytophagia</taxon>
        <taxon>Cytophagales</taxon>
        <taxon>Hymenobacteraceae</taxon>
        <taxon>Hymenobacter</taxon>
    </lineage>
</organism>
<dbReference type="Pfam" id="PF07995">
    <property type="entry name" value="GSDH"/>
    <property type="match status" value="1"/>
</dbReference>
<reference evidence="2 3" key="1">
    <citation type="submission" date="2016-08" db="EMBL/GenBank/DDBJ databases">
        <title>Hymenobacter coccineus sp. nov., Hymenobacter lapidarius sp. nov. and Hymenobacter glacialis sp. nov., isolated from Antarctic soil.</title>
        <authorList>
            <person name="Sedlacek I."/>
            <person name="Kralova S."/>
            <person name="Kyrova K."/>
            <person name="Maslanova I."/>
            <person name="Stankova E."/>
            <person name="Vrbovska V."/>
            <person name="Nemec M."/>
            <person name="Bartak M."/>
            <person name="Svec P."/>
            <person name="Busse H.-J."/>
            <person name="Pantucek R."/>
        </authorList>
    </citation>
    <scope>NUCLEOTIDE SEQUENCE [LARGE SCALE GENOMIC DNA]</scope>
    <source>
        <strain evidence="2 3">CCM 8643</strain>
    </source>
</reference>
<dbReference type="Gene3D" id="2.120.10.30">
    <property type="entry name" value="TolB, C-terminal domain"/>
    <property type="match status" value="1"/>
</dbReference>
<dbReference type="PANTHER" id="PTHR19328:SF55">
    <property type="entry name" value="BLR6566 PROTEIN"/>
    <property type="match status" value="1"/>
</dbReference>
<evidence type="ECO:0000313" key="3">
    <source>
        <dbReference type="Proteomes" id="UP000176294"/>
    </source>
</evidence>
<keyword evidence="3" id="KW-1185">Reference proteome</keyword>
<dbReference type="RefSeq" id="WP_070728836.1">
    <property type="nucleotide sequence ID" value="NZ_MDZB01000119.1"/>
</dbReference>
<dbReference type="AlphaFoldDB" id="A0A1G1T0R7"/>
<dbReference type="PROSITE" id="PS51257">
    <property type="entry name" value="PROKAR_LIPOPROTEIN"/>
    <property type="match status" value="1"/>
</dbReference>
<comment type="caution">
    <text evidence="2">The sequence shown here is derived from an EMBL/GenBank/DDBJ whole genome shotgun (WGS) entry which is preliminary data.</text>
</comment>
<evidence type="ECO:0000313" key="2">
    <source>
        <dbReference type="EMBL" id="OGX84461.1"/>
    </source>
</evidence>
<gene>
    <name evidence="2" type="ORF">BEN47_16335</name>
</gene>
<feature type="domain" description="Glucose/Sorbosone dehydrogenase" evidence="1">
    <location>
        <begin position="198"/>
        <end position="370"/>
    </location>
</feature>
<name>A0A1G1T0R7_9BACT</name>
<dbReference type="PANTHER" id="PTHR19328">
    <property type="entry name" value="HEDGEHOG-INTERACTING PROTEIN"/>
    <property type="match status" value="1"/>
</dbReference>
<dbReference type="Proteomes" id="UP000176294">
    <property type="component" value="Unassembled WGS sequence"/>
</dbReference>
<dbReference type="InterPro" id="IPR012938">
    <property type="entry name" value="Glc/Sorbosone_DH"/>
</dbReference>
<dbReference type="STRING" id="1908237.BEN47_16335"/>